<keyword evidence="3" id="KW-1185">Reference proteome</keyword>
<dbReference type="EMBL" id="AP027268">
    <property type="protein sequence ID" value="BDW93508.1"/>
    <property type="molecule type" value="Genomic_DNA"/>
</dbReference>
<dbReference type="RefSeq" id="WP_338194086.1">
    <property type="nucleotide sequence ID" value="NZ_AP027268.1"/>
</dbReference>
<feature type="domain" description="DUF4185" evidence="1">
    <location>
        <begin position="231"/>
        <end position="335"/>
    </location>
</feature>
<protein>
    <recommendedName>
        <fullName evidence="1">DUF4185 domain-containing protein</fullName>
    </recommendedName>
</protein>
<sequence>MHFKYKIGGFLIILLLTNTNIWSQEESTGKTDPYEFQASPAPEWTALMERTTGWFGADGIFTIPLDGIENQGDTDKETLFIFSDTYIGEVINNVPKPGNVMVNNTTAWMKGLEPKKSAIDFEYNLDSDGKPTSYFVPKNKNARDNEYFWLGDGFINHQKNNALYVFAYHVHKTGPNVFDFEQTNVALLKVEEPTKEGIAASTQIATDLGFVHPTEGRVYFGSGLFVNTKEANAPKPDGYVYIYGIMERQKSLIAARVRPENIENINEWRFWNGKTWGVQKEEVVEITNAISNELSVTPTEDGNFLLTFTVLGLSDKVGIRVGTSPVGPFGQIHEVYTCPEYKENGLFPYNAKAHYHLSKPGELLISYNTITLNFWEDIQKDASIYHPRFIKVKYK</sequence>
<accession>A0AA48HJP6</accession>
<evidence type="ECO:0000313" key="2">
    <source>
        <dbReference type="EMBL" id="BDW93508.1"/>
    </source>
</evidence>
<dbReference type="InterPro" id="IPR025442">
    <property type="entry name" value="DUF4185"/>
</dbReference>
<gene>
    <name evidence="2" type="ORF">MACH07_23400</name>
</gene>
<dbReference type="Pfam" id="PF13810">
    <property type="entry name" value="DUF4185"/>
    <property type="match status" value="1"/>
</dbReference>
<reference evidence="2 3" key="1">
    <citation type="submission" date="2023-01" db="EMBL/GenBank/DDBJ databases">
        <title>Complete genome sequence of Muricauda aquimarina strain IFOP_LL357.</title>
        <authorList>
            <person name="Gajardo G."/>
            <person name="Ueki S."/>
            <person name="Maruyama F."/>
        </authorList>
    </citation>
    <scope>NUCLEOTIDE SEQUENCE [LARGE SCALE GENOMIC DNA]</scope>
    <source>
        <strain evidence="2 3">IFOP_LL357</strain>
    </source>
</reference>
<name>A0AA48HJP6_9FLAO</name>
<proteinExistence type="predicted"/>
<dbReference type="Proteomes" id="UP001330184">
    <property type="component" value="Chromosome"/>
</dbReference>
<evidence type="ECO:0000313" key="3">
    <source>
        <dbReference type="Proteomes" id="UP001330184"/>
    </source>
</evidence>
<evidence type="ECO:0000259" key="1">
    <source>
        <dbReference type="Pfam" id="PF13810"/>
    </source>
</evidence>
<organism evidence="2 3">
    <name type="scientific">Flagellimonas marinaquae</name>
    <dbReference type="NCBI Taxonomy" id="254955"/>
    <lineage>
        <taxon>Bacteria</taxon>
        <taxon>Pseudomonadati</taxon>
        <taxon>Bacteroidota</taxon>
        <taxon>Flavobacteriia</taxon>
        <taxon>Flavobacteriales</taxon>
        <taxon>Flavobacteriaceae</taxon>
        <taxon>Flagellimonas</taxon>
    </lineage>
</organism>
<dbReference type="AlphaFoldDB" id="A0AA48HJP6"/>